<dbReference type="PANTHER" id="PTHR34204:SF2">
    <property type="entry name" value="RNA-BINDING ASCH DOMAIN PROTEIN"/>
    <property type="match status" value="1"/>
</dbReference>
<dbReference type="SUPFAM" id="SSF88697">
    <property type="entry name" value="PUA domain-like"/>
    <property type="match status" value="1"/>
</dbReference>
<evidence type="ECO:0000313" key="2">
    <source>
        <dbReference type="EMBL" id="QHS77864.1"/>
    </source>
</evidence>
<dbReference type="InterPro" id="IPR015947">
    <property type="entry name" value="PUA-like_sf"/>
</dbReference>
<dbReference type="SMART" id="SM01022">
    <property type="entry name" value="ASCH"/>
    <property type="match status" value="1"/>
</dbReference>
<dbReference type="Pfam" id="PF04266">
    <property type="entry name" value="ASCH"/>
    <property type="match status" value="1"/>
</dbReference>
<dbReference type="Gene3D" id="2.30.130.30">
    <property type="entry name" value="Hypothetical protein"/>
    <property type="match status" value="1"/>
</dbReference>
<organism evidence="2">
    <name type="scientific">viral metagenome</name>
    <dbReference type="NCBI Taxonomy" id="1070528"/>
    <lineage>
        <taxon>unclassified sequences</taxon>
        <taxon>metagenomes</taxon>
        <taxon>organismal metagenomes</taxon>
    </lineage>
</organism>
<protein>
    <recommendedName>
        <fullName evidence="1">ASCH domain-containing protein</fullName>
    </recommendedName>
</protein>
<dbReference type="InterPro" id="IPR016645">
    <property type="entry name" value="UCP016134"/>
</dbReference>
<name>A0A6C0ADQ5_9ZZZZ</name>
<dbReference type="InterPro" id="IPR007374">
    <property type="entry name" value="ASCH_domain"/>
</dbReference>
<dbReference type="AlphaFoldDB" id="A0A6C0ADQ5"/>
<feature type="domain" description="ASCH" evidence="1">
    <location>
        <begin position="8"/>
        <end position="113"/>
    </location>
</feature>
<dbReference type="PANTHER" id="PTHR34204">
    <property type="entry name" value="RNA-BINDING ASCH DOMAIN PROTEIN"/>
    <property type="match status" value="1"/>
</dbReference>
<reference evidence="2" key="1">
    <citation type="journal article" date="2020" name="Nature">
        <title>Giant virus diversity and host interactions through global metagenomics.</title>
        <authorList>
            <person name="Schulz F."/>
            <person name="Roux S."/>
            <person name="Paez-Espino D."/>
            <person name="Jungbluth S."/>
            <person name="Walsh D.A."/>
            <person name="Denef V.J."/>
            <person name="McMahon K.D."/>
            <person name="Konstantinidis K.T."/>
            <person name="Eloe-Fadrosh E.A."/>
            <person name="Kyrpides N.C."/>
            <person name="Woyke T."/>
        </authorList>
    </citation>
    <scope>NUCLEOTIDE SEQUENCE</scope>
    <source>
        <strain evidence="2">GVMAG-S-1021933-23</strain>
    </source>
</reference>
<proteinExistence type="predicted"/>
<sequence>MEERIHKFDCCEPWFSLIKSGKKVVEGRINSKKYSSMQVGDKLILSTENEFLRLTIKKITKYKSFEDMIICETLERVLPNIETIEEGIKVYKQFYKPEIEKHYGVIAIKISVD</sequence>
<evidence type="ECO:0000259" key="1">
    <source>
        <dbReference type="SMART" id="SM01022"/>
    </source>
</evidence>
<accession>A0A6C0ADQ5</accession>
<dbReference type="PIRSF" id="PIRSF016134">
    <property type="entry name" value="UCP016134"/>
    <property type="match status" value="1"/>
</dbReference>
<dbReference type="EMBL" id="MN740593">
    <property type="protein sequence ID" value="QHS77864.1"/>
    <property type="molecule type" value="Genomic_DNA"/>
</dbReference>